<feature type="domain" description="DUF7851" evidence="2">
    <location>
        <begin position="138"/>
        <end position="323"/>
    </location>
</feature>
<name>A0A9E7GCM1_9LILI</name>
<accession>A0A9E7GCM1</accession>
<evidence type="ECO:0000256" key="1">
    <source>
        <dbReference type="SAM" id="MobiDB-lite"/>
    </source>
</evidence>
<feature type="compositionally biased region" description="Polar residues" evidence="1">
    <location>
        <begin position="83"/>
        <end position="92"/>
    </location>
</feature>
<gene>
    <name evidence="3" type="ORF">MUK42_04604</name>
</gene>
<protein>
    <recommendedName>
        <fullName evidence="2">DUF7851 domain-containing protein</fullName>
    </recommendedName>
</protein>
<dbReference type="AlphaFoldDB" id="A0A9E7GCM1"/>
<keyword evidence="4" id="KW-1185">Reference proteome</keyword>
<organism evidence="3 4">
    <name type="scientific">Musa troglodytarum</name>
    <name type="common">fe'i banana</name>
    <dbReference type="NCBI Taxonomy" id="320322"/>
    <lineage>
        <taxon>Eukaryota</taxon>
        <taxon>Viridiplantae</taxon>
        <taxon>Streptophyta</taxon>
        <taxon>Embryophyta</taxon>
        <taxon>Tracheophyta</taxon>
        <taxon>Spermatophyta</taxon>
        <taxon>Magnoliopsida</taxon>
        <taxon>Liliopsida</taxon>
        <taxon>Zingiberales</taxon>
        <taxon>Musaceae</taxon>
        <taxon>Musa</taxon>
    </lineage>
</organism>
<dbReference type="EMBL" id="CP097508">
    <property type="protein sequence ID" value="URE12205.1"/>
    <property type="molecule type" value="Genomic_DNA"/>
</dbReference>
<feature type="compositionally biased region" description="Basic and acidic residues" evidence="1">
    <location>
        <begin position="130"/>
        <end position="147"/>
    </location>
</feature>
<dbReference type="Proteomes" id="UP001055439">
    <property type="component" value="Chromosome 6"/>
</dbReference>
<dbReference type="PANTHER" id="PTHR36375">
    <property type="entry name" value="OS05G0459300 PROTEIN"/>
    <property type="match status" value="1"/>
</dbReference>
<evidence type="ECO:0000313" key="4">
    <source>
        <dbReference type="Proteomes" id="UP001055439"/>
    </source>
</evidence>
<dbReference type="OrthoDB" id="736665at2759"/>
<feature type="region of interest" description="Disordered" evidence="1">
    <location>
        <begin position="41"/>
        <end position="147"/>
    </location>
</feature>
<dbReference type="PANTHER" id="PTHR36375:SF1">
    <property type="entry name" value="OS05G0459300 PROTEIN"/>
    <property type="match status" value="1"/>
</dbReference>
<evidence type="ECO:0000259" key="2">
    <source>
        <dbReference type="Pfam" id="PF25236"/>
    </source>
</evidence>
<sequence>MTIRHRSTTCSGHRNCLWGEDGKSYASSKEGEETLIMLIPSPNRRGLPSYKGESGGPFPVTRCAVTPKRTKQERELEPDQGPHWSSFQSSNGIARRRAAAKGRAGNMGEEEEKKKKHKHKDQKSQPQKPPRRDKSATGDPHFKPSADVKGIRFGGQFVVKSFTVRQAAPLELLRLLEIPPSCLSQCQSLPFPSTTTYLPTNFTILAHHAWHTLTLGLGTKKSKAVIFVFESESMKVAVDRLWPRMIPLGDVNKRLIRGLTGCEMSRFKFRKGCLTFYVYAVRRLGAAGFSCADDLRRILEAVVALKDFLDHTAMLALPSQRSIAFPNPVAMAH</sequence>
<proteinExistence type="predicted"/>
<evidence type="ECO:0000313" key="3">
    <source>
        <dbReference type="EMBL" id="URE12205.1"/>
    </source>
</evidence>
<reference evidence="3" key="1">
    <citation type="submission" date="2022-05" db="EMBL/GenBank/DDBJ databases">
        <title>The Musa troglodytarum L. genome provides insights into the mechanism of non-climacteric behaviour and enrichment of carotenoids.</title>
        <authorList>
            <person name="Wang J."/>
        </authorList>
    </citation>
    <scope>NUCLEOTIDE SEQUENCE</scope>
    <source>
        <tissue evidence="3">Leaf</tissue>
    </source>
</reference>
<dbReference type="InterPro" id="IPR057173">
    <property type="entry name" value="DUF7851"/>
</dbReference>
<dbReference type="Pfam" id="PF25236">
    <property type="entry name" value="DUF7851"/>
    <property type="match status" value="1"/>
</dbReference>